<dbReference type="Pfam" id="PF12787">
    <property type="entry name" value="EcsC"/>
    <property type="match status" value="1"/>
</dbReference>
<evidence type="ECO:0000313" key="2">
    <source>
        <dbReference type="EMBL" id="AYO55308.1"/>
    </source>
</evidence>
<feature type="region of interest" description="Disordered" evidence="1">
    <location>
        <begin position="40"/>
        <end position="62"/>
    </location>
</feature>
<reference evidence="2 3" key="1">
    <citation type="submission" date="2018-10" db="EMBL/GenBank/DDBJ databases">
        <title>The complete genome of Acinetobacter wuhouensis strain WCHAW010062.</title>
        <authorList>
            <person name="Hu Y."/>
            <person name="Long H."/>
            <person name="Feng Y."/>
            <person name="Zong Z."/>
        </authorList>
    </citation>
    <scope>NUCLEOTIDE SEQUENCE [LARGE SCALE GENOMIC DNA]</scope>
    <source>
        <strain evidence="2 3">WCHAW010062</strain>
    </source>
</reference>
<protein>
    <submittedName>
        <fullName evidence="2">EcsC family protein</fullName>
    </submittedName>
</protein>
<proteinExistence type="predicted"/>
<accession>A0A3G2T4Y7</accession>
<dbReference type="RefSeq" id="WP_087553677.1">
    <property type="nucleotide sequence ID" value="NZ_CP033133.1"/>
</dbReference>
<sequence length="493" mass="53958">MSDSKNKQQRSLISNALNVAKKMTTTGFDVLNHVAPGTVSKLTQSPQQDSVIQGSAKEKNNLERKKYENPQQMMREHLPTVIGKLLGKHYKKINHVASFISPDLNDKLSDFIFDKLNDFVSELTSVEALLKEVGAKDLSELAKDPERSLRISTALANQNKLIAVIQGALSGAVGGVGAIIDVPTSLALALRSIYHTGRAYGFELSLKDQAIVEYIFKEIDLATVAEKQALLAAIRTFVGVLETHNVSQLQQLLGSGNDIDVLKRWVANDDDSFKLSWMNNLPHFSLLSRLTPLATMGVSAVYSWKLVDDATDKAEIIFSGARQYLLAHPDENIDALEAYEKSTQSLSETTPLLLKEIETEPQSDAKPSVVVEDKPQVTKLVEETVQPVESKAQPKTPVKVKKEVVQPTENSSENNAQSKTAPKAKTTTTRARRTTQKVEPKAEGADKTVSVAKTSTSAKTVTKKRTPAKAKENLGNTAKTSDKSLENTENKAE</sequence>
<name>A0A3G2T4Y7_9GAMM</name>
<evidence type="ECO:0000313" key="3">
    <source>
        <dbReference type="Proteomes" id="UP000279962"/>
    </source>
</evidence>
<dbReference type="AlphaFoldDB" id="A0A3G2T4Y7"/>
<feature type="compositionally biased region" description="Polar residues" evidence="1">
    <location>
        <begin position="40"/>
        <end position="53"/>
    </location>
</feature>
<feature type="compositionally biased region" description="Basic and acidic residues" evidence="1">
    <location>
        <begin position="436"/>
        <end position="446"/>
    </location>
</feature>
<dbReference type="Proteomes" id="UP000279962">
    <property type="component" value="Chromosome"/>
</dbReference>
<dbReference type="InterPro" id="IPR024787">
    <property type="entry name" value="EcsC"/>
</dbReference>
<feature type="compositionally biased region" description="Low complexity" evidence="1">
    <location>
        <begin position="419"/>
        <end position="429"/>
    </location>
</feature>
<feature type="compositionally biased region" description="Low complexity" evidence="1">
    <location>
        <begin position="447"/>
        <end position="460"/>
    </location>
</feature>
<gene>
    <name evidence="2" type="ORF">CDG68_17375</name>
</gene>
<dbReference type="EMBL" id="CP033133">
    <property type="protein sequence ID" value="AYO55308.1"/>
    <property type="molecule type" value="Genomic_DNA"/>
</dbReference>
<feature type="compositionally biased region" description="Basic and acidic residues" evidence="1">
    <location>
        <begin position="480"/>
        <end position="493"/>
    </location>
</feature>
<evidence type="ECO:0000256" key="1">
    <source>
        <dbReference type="SAM" id="MobiDB-lite"/>
    </source>
</evidence>
<feature type="region of interest" description="Disordered" evidence="1">
    <location>
        <begin position="385"/>
        <end position="493"/>
    </location>
</feature>
<organism evidence="2 3">
    <name type="scientific">Acinetobacter wuhouensis</name>
    <dbReference type="NCBI Taxonomy" id="1879050"/>
    <lineage>
        <taxon>Bacteria</taxon>
        <taxon>Pseudomonadati</taxon>
        <taxon>Pseudomonadota</taxon>
        <taxon>Gammaproteobacteria</taxon>
        <taxon>Moraxellales</taxon>
        <taxon>Moraxellaceae</taxon>
        <taxon>Acinetobacter</taxon>
    </lineage>
</organism>